<evidence type="ECO:0000313" key="3">
    <source>
        <dbReference type="EMBL" id="GAA0256295.1"/>
    </source>
</evidence>
<feature type="coiled-coil region" evidence="1">
    <location>
        <begin position="8"/>
        <end position="35"/>
    </location>
</feature>
<accession>A0ABN0UN92</accession>
<dbReference type="Pfam" id="PF02575">
    <property type="entry name" value="YbaB_DNA_bd"/>
    <property type="match status" value="1"/>
</dbReference>
<dbReference type="Gene3D" id="3.30.1310.10">
    <property type="entry name" value="Nucleoid-associated protein YbaB-like domain"/>
    <property type="match status" value="1"/>
</dbReference>
<dbReference type="Proteomes" id="UP001500416">
    <property type="component" value="Unassembled WGS sequence"/>
</dbReference>
<sequence length="148" mass="16033">MTDPHQYLADFEQQLQRAQQQVDAIQTAFRDARTTVTSPDGAVTVTVASGGRIESLQLSPKADSLGHTALGAAIMTTIRKAQVDAARMIEETVRPVLGDGEGMSFLREQVEQGIAAIDPTGVVTPPAERERREPPKDDDDYYGGPVLR</sequence>
<dbReference type="SUPFAM" id="SSF82607">
    <property type="entry name" value="YbaB-like"/>
    <property type="match status" value="1"/>
</dbReference>
<dbReference type="EMBL" id="BAAABU010000024">
    <property type="protein sequence ID" value="GAA0256295.1"/>
    <property type="molecule type" value="Genomic_DNA"/>
</dbReference>
<keyword evidence="1" id="KW-0175">Coiled coil</keyword>
<protein>
    <submittedName>
        <fullName evidence="3">YbaB/EbfC family nucleoid-associated protein</fullName>
    </submittedName>
</protein>
<evidence type="ECO:0000313" key="4">
    <source>
        <dbReference type="Proteomes" id="UP001500416"/>
    </source>
</evidence>
<evidence type="ECO:0000256" key="1">
    <source>
        <dbReference type="SAM" id="Coils"/>
    </source>
</evidence>
<reference evidence="3 4" key="1">
    <citation type="journal article" date="2019" name="Int. J. Syst. Evol. Microbiol.">
        <title>The Global Catalogue of Microorganisms (GCM) 10K type strain sequencing project: providing services to taxonomists for standard genome sequencing and annotation.</title>
        <authorList>
            <consortium name="The Broad Institute Genomics Platform"/>
            <consortium name="The Broad Institute Genome Sequencing Center for Infectious Disease"/>
            <person name="Wu L."/>
            <person name="Ma J."/>
        </authorList>
    </citation>
    <scope>NUCLEOTIDE SEQUENCE [LARGE SCALE GENOMIC DNA]</scope>
    <source>
        <strain evidence="3 4">JCM 3380</strain>
    </source>
</reference>
<comment type="caution">
    <text evidence="3">The sequence shown here is derived from an EMBL/GenBank/DDBJ whole genome shotgun (WGS) entry which is preliminary data.</text>
</comment>
<dbReference type="InterPro" id="IPR004401">
    <property type="entry name" value="YbaB/EbfC"/>
</dbReference>
<gene>
    <name evidence="3" type="ORF">GCM10010492_66510</name>
</gene>
<name>A0ABN0UN92_9PSEU</name>
<dbReference type="RefSeq" id="WP_343938455.1">
    <property type="nucleotide sequence ID" value="NZ_BAAABU010000024.1"/>
</dbReference>
<proteinExistence type="predicted"/>
<feature type="region of interest" description="Disordered" evidence="2">
    <location>
        <begin position="116"/>
        <end position="148"/>
    </location>
</feature>
<dbReference type="InterPro" id="IPR036894">
    <property type="entry name" value="YbaB-like_sf"/>
</dbReference>
<keyword evidence="4" id="KW-1185">Reference proteome</keyword>
<organism evidence="3 4">
    <name type="scientific">Saccharothrix mutabilis subsp. mutabilis</name>
    <dbReference type="NCBI Taxonomy" id="66855"/>
    <lineage>
        <taxon>Bacteria</taxon>
        <taxon>Bacillati</taxon>
        <taxon>Actinomycetota</taxon>
        <taxon>Actinomycetes</taxon>
        <taxon>Pseudonocardiales</taxon>
        <taxon>Pseudonocardiaceae</taxon>
        <taxon>Saccharothrix</taxon>
    </lineage>
</organism>
<evidence type="ECO:0000256" key="2">
    <source>
        <dbReference type="SAM" id="MobiDB-lite"/>
    </source>
</evidence>